<keyword evidence="2" id="KW-1185">Reference proteome</keyword>
<accession>A0ABS4ZT64</accession>
<evidence type="ECO:0000313" key="2">
    <source>
        <dbReference type="Proteomes" id="UP000694460"/>
    </source>
</evidence>
<dbReference type="Proteomes" id="UP000694460">
    <property type="component" value="Unassembled WGS sequence"/>
</dbReference>
<name>A0ABS4ZT64_9MYCO</name>
<dbReference type="EMBL" id="JAGIOP010000002">
    <property type="protein sequence ID" value="MBP2452713.1"/>
    <property type="molecule type" value="Genomic_DNA"/>
</dbReference>
<evidence type="ECO:0000313" key="1">
    <source>
        <dbReference type="EMBL" id="MBP2452713.1"/>
    </source>
</evidence>
<reference evidence="1 2" key="1">
    <citation type="submission" date="2021-03" db="EMBL/GenBank/DDBJ databases">
        <title>Sequencing the genomes of 1000 actinobacteria strains.</title>
        <authorList>
            <person name="Klenk H.-P."/>
        </authorList>
    </citation>
    <scope>NUCLEOTIDE SEQUENCE [LARGE SCALE GENOMIC DNA]</scope>
    <source>
        <strain evidence="1 2">DSM 46713</strain>
    </source>
</reference>
<organism evidence="1 2">
    <name type="scientific">Mycolicibacterium lutetiense</name>
    <dbReference type="NCBI Taxonomy" id="1641992"/>
    <lineage>
        <taxon>Bacteria</taxon>
        <taxon>Bacillati</taxon>
        <taxon>Actinomycetota</taxon>
        <taxon>Actinomycetes</taxon>
        <taxon>Mycobacteriales</taxon>
        <taxon>Mycobacteriaceae</taxon>
        <taxon>Mycolicibacterium</taxon>
    </lineage>
</organism>
<protein>
    <submittedName>
        <fullName evidence="1">Uncharacterized protein</fullName>
    </submittedName>
</protein>
<proteinExistence type="predicted"/>
<sequence length="66" mass="7545">MVLEPLGVHFEYVGPDEILTVEYVIFEEKPEIPRIIAIEADIVEVRISSPLDHFRILDSKGNELPI</sequence>
<gene>
    <name evidence="1" type="ORF">JOF57_002626</name>
</gene>
<comment type="caution">
    <text evidence="1">The sequence shown here is derived from an EMBL/GenBank/DDBJ whole genome shotgun (WGS) entry which is preliminary data.</text>
</comment>